<protein>
    <submittedName>
        <fullName evidence="10">Response regulator transcription factor</fullName>
    </submittedName>
</protein>
<dbReference type="SUPFAM" id="SSF46894">
    <property type="entry name" value="C-terminal effector domain of the bipartite response regulators"/>
    <property type="match status" value="1"/>
</dbReference>
<dbReference type="PANTHER" id="PTHR48111">
    <property type="entry name" value="REGULATOR OF RPOS"/>
    <property type="match status" value="1"/>
</dbReference>
<dbReference type="CDD" id="cd00383">
    <property type="entry name" value="trans_reg_C"/>
    <property type="match status" value="1"/>
</dbReference>
<dbReference type="AlphaFoldDB" id="A0A7C2TKU2"/>
<evidence type="ECO:0000256" key="7">
    <source>
        <dbReference type="PROSITE-ProRule" id="PRU01091"/>
    </source>
</evidence>
<feature type="domain" description="Response regulatory" evidence="8">
    <location>
        <begin position="5"/>
        <end position="121"/>
    </location>
</feature>
<dbReference type="GO" id="GO:0000976">
    <property type="term" value="F:transcription cis-regulatory region binding"/>
    <property type="evidence" value="ECO:0007669"/>
    <property type="project" value="TreeGrafter"/>
</dbReference>
<dbReference type="EMBL" id="DSDS01000013">
    <property type="protein sequence ID" value="HET97222.1"/>
    <property type="molecule type" value="Genomic_DNA"/>
</dbReference>
<keyword evidence="2" id="KW-0902">Two-component regulatory system</keyword>
<dbReference type="Proteomes" id="UP000885986">
    <property type="component" value="Unassembled WGS sequence"/>
</dbReference>
<accession>A0A7C2TKU2</accession>
<dbReference type="Gene3D" id="3.40.50.2300">
    <property type="match status" value="1"/>
</dbReference>
<dbReference type="InterPro" id="IPR001789">
    <property type="entry name" value="Sig_transdc_resp-reg_receiver"/>
</dbReference>
<keyword evidence="5" id="KW-0804">Transcription</keyword>
<organism evidence="10">
    <name type="scientific">Desulfurivibrio alkaliphilus</name>
    <dbReference type="NCBI Taxonomy" id="427923"/>
    <lineage>
        <taxon>Bacteria</taxon>
        <taxon>Pseudomonadati</taxon>
        <taxon>Thermodesulfobacteriota</taxon>
        <taxon>Desulfobulbia</taxon>
        <taxon>Desulfobulbales</taxon>
        <taxon>Desulfobulbaceae</taxon>
        <taxon>Desulfurivibrio</taxon>
    </lineage>
</organism>
<evidence type="ECO:0000256" key="3">
    <source>
        <dbReference type="ARBA" id="ARBA00023015"/>
    </source>
</evidence>
<comment type="caution">
    <text evidence="10">The sequence shown here is derived from an EMBL/GenBank/DDBJ whole genome shotgun (WGS) entry which is preliminary data.</text>
</comment>
<evidence type="ECO:0000313" key="10">
    <source>
        <dbReference type="EMBL" id="HET97222.1"/>
    </source>
</evidence>
<name>A0A7C2TKU2_9BACT</name>
<proteinExistence type="predicted"/>
<evidence type="ECO:0000256" key="1">
    <source>
        <dbReference type="ARBA" id="ARBA00022553"/>
    </source>
</evidence>
<evidence type="ECO:0000256" key="5">
    <source>
        <dbReference type="ARBA" id="ARBA00023163"/>
    </source>
</evidence>
<dbReference type="InterPro" id="IPR039420">
    <property type="entry name" value="WalR-like"/>
</dbReference>
<reference evidence="10" key="1">
    <citation type="journal article" date="2020" name="mSystems">
        <title>Genome- and Community-Level Interaction Insights into Carbon Utilization and Element Cycling Functions of Hydrothermarchaeota in Hydrothermal Sediment.</title>
        <authorList>
            <person name="Zhou Z."/>
            <person name="Liu Y."/>
            <person name="Xu W."/>
            <person name="Pan J."/>
            <person name="Luo Z.H."/>
            <person name="Li M."/>
        </authorList>
    </citation>
    <scope>NUCLEOTIDE SEQUENCE [LARGE SCALE GENOMIC DNA]</scope>
    <source>
        <strain evidence="10">SpSt-1224</strain>
    </source>
</reference>
<dbReference type="GO" id="GO:0000156">
    <property type="term" value="F:phosphorelay response regulator activity"/>
    <property type="evidence" value="ECO:0007669"/>
    <property type="project" value="TreeGrafter"/>
</dbReference>
<dbReference type="Gene3D" id="6.10.250.690">
    <property type="match status" value="1"/>
</dbReference>
<feature type="domain" description="OmpR/PhoB-type" evidence="9">
    <location>
        <begin position="136"/>
        <end position="232"/>
    </location>
</feature>
<dbReference type="PANTHER" id="PTHR48111:SF1">
    <property type="entry name" value="TWO-COMPONENT RESPONSE REGULATOR ORR33"/>
    <property type="match status" value="1"/>
</dbReference>
<dbReference type="GO" id="GO:0006355">
    <property type="term" value="P:regulation of DNA-templated transcription"/>
    <property type="evidence" value="ECO:0007669"/>
    <property type="project" value="InterPro"/>
</dbReference>
<evidence type="ECO:0000256" key="4">
    <source>
        <dbReference type="ARBA" id="ARBA00023125"/>
    </source>
</evidence>
<dbReference type="Pfam" id="PF00486">
    <property type="entry name" value="Trans_reg_C"/>
    <property type="match status" value="1"/>
</dbReference>
<keyword evidence="3" id="KW-0805">Transcription regulation</keyword>
<sequence>MRRKTLLVVEDEEDILQLLSYTLTKAGFRVVLAQSGEEALEKLGGEPIDLALLDMMLPGINGQEVCQAIRRSERLKNIPVVMLTAKSEEDDIICGLAGGADDYVTKPFSPQVLVARLLANLRRRGVVGTEDGNEQAEPLQLGDLFLDPARFEATVGGKPVVLTLTEFDILKLLARRPGWVFTRPQIIDDVRGYEYSISLRTVDVHMSSLRKKLGPAGRMIESVRGLGYRLKA</sequence>
<dbReference type="SUPFAM" id="SSF52172">
    <property type="entry name" value="CheY-like"/>
    <property type="match status" value="1"/>
</dbReference>
<evidence type="ECO:0000259" key="9">
    <source>
        <dbReference type="PROSITE" id="PS51755"/>
    </source>
</evidence>
<dbReference type="InterPro" id="IPR001867">
    <property type="entry name" value="OmpR/PhoB-type_DNA-bd"/>
</dbReference>
<dbReference type="GO" id="GO:0005829">
    <property type="term" value="C:cytosol"/>
    <property type="evidence" value="ECO:0007669"/>
    <property type="project" value="TreeGrafter"/>
</dbReference>
<dbReference type="PROSITE" id="PS51755">
    <property type="entry name" value="OMPR_PHOB"/>
    <property type="match status" value="1"/>
</dbReference>
<dbReference type="InterPro" id="IPR036388">
    <property type="entry name" value="WH-like_DNA-bd_sf"/>
</dbReference>
<dbReference type="SMART" id="SM00448">
    <property type="entry name" value="REC"/>
    <property type="match status" value="1"/>
</dbReference>
<evidence type="ECO:0000256" key="2">
    <source>
        <dbReference type="ARBA" id="ARBA00023012"/>
    </source>
</evidence>
<dbReference type="SMART" id="SM00862">
    <property type="entry name" value="Trans_reg_C"/>
    <property type="match status" value="1"/>
</dbReference>
<dbReference type="InterPro" id="IPR016032">
    <property type="entry name" value="Sig_transdc_resp-reg_C-effctor"/>
</dbReference>
<gene>
    <name evidence="10" type="ORF">ENN98_00670</name>
</gene>
<feature type="DNA-binding region" description="OmpR/PhoB-type" evidence="7">
    <location>
        <begin position="136"/>
        <end position="232"/>
    </location>
</feature>
<dbReference type="FunFam" id="3.40.50.2300:FF:000001">
    <property type="entry name" value="DNA-binding response regulator PhoB"/>
    <property type="match status" value="1"/>
</dbReference>
<evidence type="ECO:0000259" key="8">
    <source>
        <dbReference type="PROSITE" id="PS50110"/>
    </source>
</evidence>
<dbReference type="Pfam" id="PF00072">
    <property type="entry name" value="Response_reg"/>
    <property type="match status" value="1"/>
</dbReference>
<dbReference type="InterPro" id="IPR011006">
    <property type="entry name" value="CheY-like_superfamily"/>
</dbReference>
<feature type="modified residue" description="4-aspartylphosphate" evidence="6">
    <location>
        <position position="54"/>
    </location>
</feature>
<keyword evidence="4 7" id="KW-0238">DNA-binding</keyword>
<dbReference type="GO" id="GO:0032993">
    <property type="term" value="C:protein-DNA complex"/>
    <property type="evidence" value="ECO:0007669"/>
    <property type="project" value="TreeGrafter"/>
</dbReference>
<evidence type="ECO:0000256" key="6">
    <source>
        <dbReference type="PROSITE-ProRule" id="PRU00169"/>
    </source>
</evidence>
<dbReference type="Gene3D" id="1.10.10.10">
    <property type="entry name" value="Winged helix-like DNA-binding domain superfamily/Winged helix DNA-binding domain"/>
    <property type="match status" value="1"/>
</dbReference>
<keyword evidence="1 6" id="KW-0597">Phosphoprotein</keyword>
<dbReference type="PROSITE" id="PS50110">
    <property type="entry name" value="RESPONSE_REGULATORY"/>
    <property type="match status" value="1"/>
</dbReference>